<gene>
    <name evidence="14 17" type="primary">cysC</name>
    <name evidence="17" type="ORF">ERCIKOCA2762_616</name>
</gene>
<evidence type="ECO:0000256" key="2">
    <source>
        <dbReference type="ARBA" id="ARBA00002632"/>
    </source>
</evidence>
<evidence type="ECO:0000259" key="16">
    <source>
        <dbReference type="Pfam" id="PF01583"/>
    </source>
</evidence>
<proteinExistence type="inferred from homology"/>
<evidence type="ECO:0000256" key="14">
    <source>
        <dbReference type="HAMAP-Rule" id="MF_00065"/>
    </source>
</evidence>
<name>A0A451DAK7_9GAMM</name>
<dbReference type="EC" id="2.7.1.25" evidence="5 14"/>
<dbReference type="EMBL" id="LR217715">
    <property type="protein sequence ID" value="VFP83362.1"/>
    <property type="molecule type" value="Genomic_DNA"/>
</dbReference>
<keyword evidence="8 14" id="KW-0547">Nucleotide-binding</keyword>
<dbReference type="InterPro" id="IPR002891">
    <property type="entry name" value="APS"/>
</dbReference>
<feature type="active site" description="Phosphoserine intermediate" evidence="14">
    <location>
        <position position="109"/>
    </location>
</feature>
<dbReference type="InterPro" id="IPR059117">
    <property type="entry name" value="APS_kinase_dom"/>
</dbReference>
<evidence type="ECO:0000256" key="5">
    <source>
        <dbReference type="ARBA" id="ARBA00012121"/>
    </source>
</evidence>
<evidence type="ECO:0000256" key="3">
    <source>
        <dbReference type="ARBA" id="ARBA00004806"/>
    </source>
</evidence>
<dbReference type="UniPathway" id="UPA00140">
    <property type="reaction ID" value="UER00205"/>
</dbReference>
<dbReference type="PANTHER" id="PTHR11055:SF63">
    <property type="entry name" value="ADENYLYL-SULFATE KINASE 1, CHLOROPLASTIC"/>
    <property type="match status" value="1"/>
</dbReference>
<dbReference type="Proteomes" id="UP000294368">
    <property type="component" value="Chromosome"/>
</dbReference>
<dbReference type="InterPro" id="IPR027417">
    <property type="entry name" value="P-loop_NTPase"/>
</dbReference>
<keyword evidence="9 14" id="KW-0418">Kinase</keyword>
<evidence type="ECO:0000256" key="8">
    <source>
        <dbReference type="ARBA" id="ARBA00022741"/>
    </source>
</evidence>
<dbReference type="GO" id="GO:0070814">
    <property type="term" value="P:hydrogen sulfide biosynthetic process"/>
    <property type="evidence" value="ECO:0007669"/>
    <property type="project" value="UniProtKB-UniRule"/>
</dbReference>
<comment type="pathway">
    <text evidence="3 14 15">Sulfur metabolism; hydrogen sulfide biosynthesis; sulfite from sulfate: step 2/3.</text>
</comment>
<comment type="similarity">
    <text evidence="4 14 15">Belongs to the APS kinase family.</text>
</comment>
<accession>A0A451DAK7</accession>
<evidence type="ECO:0000256" key="6">
    <source>
        <dbReference type="ARBA" id="ARBA00018163"/>
    </source>
</evidence>
<dbReference type="RefSeq" id="WP_157988700.1">
    <property type="nucleotide sequence ID" value="NZ_LR217715.1"/>
</dbReference>
<dbReference type="Pfam" id="PF01583">
    <property type="entry name" value="APS_kinase"/>
    <property type="match status" value="1"/>
</dbReference>
<keyword evidence="14" id="KW-0597">Phosphoprotein</keyword>
<evidence type="ECO:0000256" key="9">
    <source>
        <dbReference type="ARBA" id="ARBA00022777"/>
    </source>
</evidence>
<dbReference type="NCBIfam" id="TIGR00455">
    <property type="entry name" value="apsK"/>
    <property type="match status" value="1"/>
</dbReference>
<keyword evidence="7 14" id="KW-0808">Transferase</keyword>
<dbReference type="GO" id="GO:0004020">
    <property type="term" value="F:adenylylsulfate kinase activity"/>
    <property type="evidence" value="ECO:0007669"/>
    <property type="project" value="UniProtKB-UniRule"/>
</dbReference>
<evidence type="ECO:0000256" key="1">
    <source>
        <dbReference type="ARBA" id="ARBA00001823"/>
    </source>
</evidence>
<evidence type="ECO:0000256" key="10">
    <source>
        <dbReference type="ARBA" id="ARBA00022840"/>
    </source>
</evidence>
<evidence type="ECO:0000256" key="4">
    <source>
        <dbReference type="ARBA" id="ARBA00007008"/>
    </source>
</evidence>
<feature type="binding site" evidence="14">
    <location>
        <begin position="35"/>
        <end position="42"/>
    </location>
    <ligand>
        <name>ATP</name>
        <dbReference type="ChEBI" id="CHEBI:30616"/>
    </ligand>
</feature>
<reference evidence="17 18" key="1">
    <citation type="submission" date="2019-02" db="EMBL/GenBank/DDBJ databases">
        <authorList>
            <person name="Manzano-Marin A."/>
            <person name="Manzano-Marin A."/>
        </authorList>
    </citation>
    <scope>NUCLEOTIDE SEQUENCE [LARGE SCALE GENOMIC DNA]</scope>
    <source>
        <strain evidence="17 18">ErCikochiana</strain>
    </source>
</reference>
<dbReference type="FunFam" id="3.40.50.300:FF:000212">
    <property type="entry name" value="Adenylyl-sulfate kinase"/>
    <property type="match status" value="1"/>
</dbReference>
<evidence type="ECO:0000313" key="17">
    <source>
        <dbReference type="EMBL" id="VFP83362.1"/>
    </source>
</evidence>
<comment type="function">
    <text evidence="2 14 15">Catalyzes the synthesis of activated sulfate.</text>
</comment>
<dbReference type="OrthoDB" id="9804504at2"/>
<evidence type="ECO:0000256" key="11">
    <source>
        <dbReference type="ARBA" id="ARBA00029724"/>
    </source>
</evidence>
<comment type="catalytic activity">
    <reaction evidence="1 14 15">
        <text>adenosine 5'-phosphosulfate + ATP = 3'-phosphoadenylyl sulfate + ADP + H(+)</text>
        <dbReference type="Rhea" id="RHEA:24152"/>
        <dbReference type="ChEBI" id="CHEBI:15378"/>
        <dbReference type="ChEBI" id="CHEBI:30616"/>
        <dbReference type="ChEBI" id="CHEBI:58243"/>
        <dbReference type="ChEBI" id="CHEBI:58339"/>
        <dbReference type="ChEBI" id="CHEBI:456216"/>
        <dbReference type="EC" id="2.7.1.25"/>
    </reaction>
</comment>
<dbReference type="AlphaFoldDB" id="A0A451DAK7"/>
<evidence type="ECO:0000256" key="12">
    <source>
        <dbReference type="ARBA" id="ARBA00031393"/>
    </source>
</evidence>
<dbReference type="GO" id="GO:0000103">
    <property type="term" value="P:sulfate assimilation"/>
    <property type="evidence" value="ECO:0007669"/>
    <property type="project" value="UniProtKB-UniRule"/>
</dbReference>
<evidence type="ECO:0000256" key="7">
    <source>
        <dbReference type="ARBA" id="ARBA00022679"/>
    </source>
</evidence>
<protein>
    <recommendedName>
        <fullName evidence="6 14">Adenylyl-sulfate kinase</fullName>
        <ecNumber evidence="5 14">2.7.1.25</ecNumber>
    </recommendedName>
    <alternativeName>
        <fullName evidence="12 14">APS kinase</fullName>
    </alternativeName>
    <alternativeName>
        <fullName evidence="13 14">ATP adenosine-5'-phosphosulfate 3'-phosphotransferase</fullName>
    </alternativeName>
    <alternativeName>
        <fullName evidence="11 14">Adenosine-5'-phosphosulfate kinase</fullName>
    </alternativeName>
</protein>
<dbReference type="SUPFAM" id="SSF52540">
    <property type="entry name" value="P-loop containing nucleoside triphosphate hydrolases"/>
    <property type="match status" value="1"/>
</dbReference>
<feature type="domain" description="APS kinase" evidence="16">
    <location>
        <begin position="27"/>
        <end position="177"/>
    </location>
</feature>
<evidence type="ECO:0000256" key="13">
    <source>
        <dbReference type="ARBA" id="ARBA00031464"/>
    </source>
</evidence>
<keyword evidence="10 14" id="KW-0067">ATP-binding</keyword>
<organism evidence="17 18">
    <name type="scientific">Candidatus Erwinia haradaeae</name>
    <dbReference type="NCBI Taxonomy" id="1922217"/>
    <lineage>
        <taxon>Bacteria</taxon>
        <taxon>Pseudomonadati</taxon>
        <taxon>Pseudomonadota</taxon>
        <taxon>Gammaproteobacteria</taxon>
        <taxon>Enterobacterales</taxon>
        <taxon>Erwiniaceae</taxon>
        <taxon>Erwinia</taxon>
    </lineage>
</organism>
<evidence type="ECO:0000313" key="18">
    <source>
        <dbReference type="Proteomes" id="UP000294368"/>
    </source>
</evidence>
<dbReference type="Gene3D" id="3.40.50.300">
    <property type="entry name" value="P-loop containing nucleotide triphosphate hydrolases"/>
    <property type="match status" value="1"/>
</dbReference>
<dbReference type="PANTHER" id="PTHR11055">
    <property type="entry name" value="BIFUNCTIONAL 3'-PHOSPHOADENOSINE 5'-PHOSPHOSULFATE SYNTHASE"/>
    <property type="match status" value="1"/>
</dbReference>
<dbReference type="GO" id="GO:0005524">
    <property type="term" value="F:ATP binding"/>
    <property type="evidence" value="ECO:0007669"/>
    <property type="project" value="UniProtKB-UniRule"/>
</dbReference>
<dbReference type="NCBIfam" id="NF003013">
    <property type="entry name" value="PRK03846.1"/>
    <property type="match status" value="1"/>
</dbReference>
<evidence type="ECO:0000256" key="15">
    <source>
        <dbReference type="RuleBase" id="RU004347"/>
    </source>
</evidence>
<sequence length="201" mass="22937">MVDDNQNVVWHSHFITRELRERLHAHKGIVLWFTGLSGSGKSTIAGAVEQELYQMGVSSYLLDGDNVRQGLCKDLGFTYPDRKENIRRVSEVVKLMVDAGILVLTAFISPYRAERQLVREMLPTECFLEVFVDTPLVTCELRDPKGLYKKARSGELHDFTGIHAEYQAPLQPDIRINGSHELPCLTRQILNLLRLKKIITF</sequence>
<dbReference type="CDD" id="cd02027">
    <property type="entry name" value="APSK"/>
    <property type="match status" value="1"/>
</dbReference>
<dbReference type="HAMAP" id="MF_00065">
    <property type="entry name" value="Adenylyl_sulf_kinase"/>
    <property type="match status" value="1"/>
</dbReference>